<dbReference type="AlphaFoldDB" id="A0A6J4S1L3"/>
<proteinExistence type="predicted"/>
<protein>
    <submittedName>
        <fullName evidence="1">Uncharacterized protein</fullName>
    </submittedName>
</protein>
<reference evidence="1" key="1">
    <citation type="submission" date="2020-02" db="EMBL/GenBank/DDBJ databases">
        <authorList>
            <person name="Meier V. D."/>
        </authorList>
    </citation>
    <scope>NUCLEOTIDE SEQUENCE</scope>
    <source>
        <strain evidence="1">AVDCRST_MAG13</strain>
    </source>
</reference>
<evidence type="ECO:0000313" key="1">
    <source>
        <dbReference type="EMBL" id="CAA9481125.1"/>
    </source>
</evidence>
<sequence>MLPPQLWIAKKAGGFFWRVGRRRAARRLSFLGMTPKRRGTAWRPAAVLLIIGGAAAAGELLRRAGGGAAPGAAA</sequence>
<feature type="non-terminal residue" evidence="1">
    <location>
        <position position="74"/>
    </location>
</feature>
<accession>A0A6J4S1L3</accession>
<name>A0A6J4S1L3_9ACTN</name>
<dbReference type="EMBL" id="CADCVO010000181">
    <property type="protein sequence ID" value="CAA9481125.1"/>
    <property type="molecule type" value="Genomic_DNA"/>
</dbReference>
<gene>
    <name evidence="1" type="ORF">AVDCRST_MAG13-1174</name>
</gene>
<organism evidence="1">
    <name type="scientific">uncultured Solirubrobacteraceae bacterium</name>
    <dbReference type="NCBI Taxonomy" id="1162706"/>
    <lineage>
        <taxon>Bacteria</taxon>
        <taxon>Bacillati</taxon>
        <taxon>Actinomycetota</taxon>
        <taxon>Thermoleophilia</taxon>
        <taxon>Solirubrobacterales</taxon>
        <taxon>Solirubrobacteraceae</taxon>
        <taxon>environmental samples</taxon>
    </lineage>
</organism>